<dbReference type="EMBL" id="CAJNJA010030709">
    <property type="protein sequence ID" value="CAE7647620.1"/>
    <property type="molecule type" value="Genomic_DNA"/>
</dbReference>
<feature type="compositionally biased region" description="Pro residues" evidence="1">
    <location>
        <begin position="381"/>
        <end position="392"/>
    </location>
</feature>
<gene>
    <name evidence="2" type="ORF">SNEC2469_LOCUS18301</name>
</gene>
<evidence type="ECO:0000313" key="3">
    <source>
        <dbReference type="Proteomes" id="UP000601435"/>
    </source>
</evidence>
<reference evidence="2" key="1">
    <citation type="submission" date="2021-02" db="EMBL/GenBank/DDBJ databases">
        <authorList>
            <person name="Dougan E. K."/>
            <person name="Rhodes N."/>
            <person name="Thang M."/>
            <person name="Chan C."/>
        </authorList>
    </citation>
    <scope>NUCLEOTIDE SEQUENCE</scope>
</reference>
<sequence>MPPFLPALAFDETSALVAAGSGGQGLPSINVYRCLHGSCFATASMPTQAAGAEDISAVPACSFLRGGFGFVLATVTQAGNVFLFDLRKARSQGDTIDASHETGLLSGAPFSMLCPHNSEDGMFLLGARGSLKILQVRETGGDVLSCVVLAEIVLGAGEVPVWLREGATADEHEEGTRSCSGEQNDSDPLVLAAAAAGCRVQGLAALGLRGTAALAVSTESLYALLGHQHRAERVCAVPALGAAAACVDAQGGLLAVCAFGFESGGEVLRLNWSEELRLRPEDQELAGMGETLSAMLQEPAEQDAAFADPPMCQMLRRFGSMINSPGKAVSKYILFVKVASLVRRPAFWPVCLGLLCVATASASAWTTGAARPKPRRTPATRPTPSPARPPRPSRQLSRPKVPSRRPSTAGVSPGWTIERLRTLSEEETPLQVLRSHGVAVVSGAFEVEQLREIQRSFCSLHEGYRDNVLRFGQLRGERAATHLPYQAPFNNIQLLGTDYALRDTLAGYLGEECELESAMIITVDPGAPAQNAHVDTQDEGSVSVHVPLHSLHDGFAPLGFCMGSHTDPSVLSAPPRLKLRGAERRQKAEKALHRQTRATAKEEHFLQWGPSEVALLPAVDFRRGAMRVLVRNFRDDAAKALGLQQGDEVTHVNDLDFVSWLEVKDHVPELRDNIVARVLRPVTEPNAAEDLKEELPALSAASANSSPSQAPSRLRAWFNTKRHADRMLVGAPLNIGDALIYDSRTVHWGMANCESYPRYVLYLNLKRGDFQGCSPDAIAKRSASARCLQERGRFQDRFKRALHYMA</sequence>
<evidence type="ECO:0000313" key="2">
    <source>
        <dbReference type="EMBL" id="CAE7647620.1"/>
    </source>
</evidence>
<dbReference type="InterPro" id="IPR051961">
    <property type="entry name" value="Fungal_Metabolite_Diox"/>
</dbReference>
<proteinExistence type="predicted"/>
<comment type="caution">
    <text evidence="2">The sequence shown here is derived from an EMBL/GenBank/DDBJ whole genome shotgun (WGS) entry which is preliminary data.</text>
</comment>
<dbReference type="Gene3D" id="2.60.120.620">
    <property type="entry name" value="q2cbj1_9rhob like domain"/>
    <property type="match status" value="2"/>
</dbReference>
<feature type="region of interest" description="Disordered" evidence="1">
    <location>
        <begin position="366"/>
        <end position="412"/>
    </location>
</feature>
<dbReference type="PANTHER" id="PTHR37563">
    <property type="entry name" value="PHYTANOYL-COA DIOXYGENASE FAMILY PROTEIN (AFU_ORTHOLOGUE AFUA_2G03330)"/>
    <property type="match status" value="1"/>
</dbReference>
<name>A0A812VL93_9DINO</name>
<dbReference type="PANTHER" id="PTHR37563:SF2">
    <property type="entry name" value="PHYTANOYL-COA DIOXYGENASE FAMILY PROTEIN (AFU_ORTHOLOGUE AFUA_2G03330)"/>
    <property type="match status" value="1"/>
</dbReference>
<accession>A0A812VL93</accession>
<evidence type="ECO:0000256" key="1">
    <source>
        <dbReference type="SAM" id="MobiDB-lite"/>
    </source>
</evidence>
<dbReference type="AlphaFoldDB" id="A0A812VL93"/>
<organism evidence="2 3">
    <name type="scientific">Symbiodinium necroappetens</name>
    <dbReference type="NCBI Taxonomy" id="1628268"/>
    <lineage>
        <taxon>Eukaryota</taxon>
        <taxon>Sar</taxon>
        <taxon>Alveolata</taxon>
        <taxon>Dinophyceae</taxon>
        <taxon>Suessiales</taxon>
        <taxon>Symbiodiniaceae</taxon>
        <taxon>Symbiodinium</taxon>
    </lineage>
</organism>
<dbReference type="OrthoDB" id="429871at2759"/>
<protein>
    <recommendedName>
        <fullName evidence="4">PDZ domain-containing protein</fullName>
    </recommendedName>
</protein>
<keyword evidence="3" id="KW-1185">Reference proteome</keyword>
<dbReference type="SUPFAM" id="SSF51197">
    <property type="entry name" value="Clavaminate synthase-like"/>
    <property type="match status" value="2"/>
</dbReference>
<evidence type="ECO:0008006" key="4">
    <source>
        <dbReference type="Google" id="ProtNLM"/>
    </source>
</evidence>
<dbReference type="Proteomes" id="UP000601435">
    <property type="component" value="Unassembled WGS sequence"/>
</dbReference>